<comment type="caution">
    <text evidence="1">The sequence shown here is derived from an EMBL/GenBank/DDBJ whole genome shotgun (WGS) entry which is preliminary data.</text>
</comment>
<protein>
    <submittedName>
        <fullName evidence="1">Uncharacterized protein</fullName>
    </submittedName>
</protein>
<dbReference type="EMBL" id="JAGPNK010000007">
    <property type="protein sequence ID" value="KAH7318641.1"/>
    <property type="molecule type" value="Genomic_DNA"/>
</dbReference>
<evidence type="ECO:0000313" key="2">
    <source>
        <dbReference type="Proteomes" id="UP000813444"/>
    </source>
</evidence>
<gene>
    <name evidence="1" type="ORF">B0I35DRAFT_248766</name>
</gene>
<proteinExistence type="predicted"/>
<organism evidence="1 2">
    <name type="scientific">Stachybotrys elegans</name>
    <dbReference type="NCBI Taxonomy" id="80388"/>
    <lineage>
        <taxon>Eukaryota</taxon>
        <taxon>Fungi</taxon>
        <taxon>Dikarya</taxon>
        <taxon>Ascomycota</taxon>
        <taxon>Pezizomycotina</taxon>
        <taxon>Sordariomycetes</taxon>
        <taxon>Hypocreomycetidae</taxon>
        <taxon>Hypocreales</taxon>
        <taxon>Stachybotryaceae</taxon>
        <taxon>Stachybotrys</taxon>
    </lineage>
</organism>
<keyword evidence="2" id="KW-1185">Reference proteome</keyword>
<dbReference type="AlphaFoldDB" id="A0A8K0WRD0"/>
<evidence type="ECO:0000313" key="1">
    <source>
        <dbReference type="EMBL" id="KAH7318641.1"/>
    </source>
</evidence>
<reference evidence="1" key="1">
    <citation type="journal article" date="2021" name="Nat. Commun.">
        <title>Genetic determinants of endophytism in the Arabidopsis root mycobiome.</title>
        <authorList>
            <person name="Mesny F."/>
            <person name="Miyauchi S."/>
            <person name="Thiergart T."/>
            <person name="Pickel B."/>
            <person name="Atanasova L."/>
            <person name="Karlsson M."/>
            <person name="Huettel B."/>
            <person name="Barry K.W."/>
            <person name="Haridas S."/>
            <person name="Chen C."/>
            <person name="Bauer D."/>
            <person name="Andreopoulos W."/>
            <person name="Pangilinan J."/>
            <person name="LaButti K."/>
            <person name="Riley R."/>
            <person name="Lipzen A."/>
            <person name="Clum A."/>
            <person name="Drula E."/>
            <person name="Henrissat B."/>
            <person name="Kohler A."/>
            <person name="Grigoriev I.V."/>
            <person name="Martin F.M."/>
            <person name="Hacquard S."/>
        </authorList>
    </citation>
    <scope>NUCLEOTIDE SEQUENCE</scope>
    <source>
        <strain evidence="1">MPI-CAGE-CH-0235</strain>
    </source>
</reference>
<sequence length="246" mass="26488">MCTVTFMITSTRMDAHLRVMVLIQAIVDCGPQVCSSTLARPLTSSQSSVPLGKLADALDLATSKRKLASSSVPWLSTAPGTRPPCQRAPGLSLSLGSATRRGGTCAAFSRRSLSSLAFHGAWHTFPVPKSSYVGLSLSPRECSTSWWYVCCVVALVPQLLGLQSAWYTSRAEELPHRVVPILERVRRVVVCAASSCHFCRSGYRNRRRERCVGAKNEGPGHHLLCSSSSGFSGSPARYALVCSCTP</sequence>
<name>A0A8K0WRD0_9HYPO</name>
<accession>A0A8K0WRD0</accession>
<dbReference type="Proteomes" id="UP000813444">
    <property type="component" value="Unassembled WGS sequence"/>
</dbReference>